<dbReference type="EMBL" id="CAJMWX010000358">
    <property type="protein sequence ID" value="CAE6414476.1"/>
    <property type="molecule type" value="Genomic_DNA"/>
</dbReference>
<evidence type="ECO:0000256" key="2">
    <source>
        <dbReference type="ARBA" id="ARBA00022723"/>
    </source>
</evidence>
<reference evidence="5" key="1">
    <citation type="submission" date="2021-01" db="EMBL/GenBank/DDBJ databases">
        <authorList>
            <person name="Kaushik A."/>
        </authorList>
    </citation>
    <scope>NUCLEOTIDE SEQUENCE</scope>
    <source>
        <strain evidence="5">AG4-R118</strain>
    </source>
</reference>
<dbReference type="GO" id="GO:0046872">
    <property type="term" value="F:metal ion binding"/>
    <property type="evidence" value="ECO:0007669"/>
    <property type="project" value="UniProtKB-KW"/>
</dbReference>
<evidence type="ECO:0000313" key="5">
    <source>
        <dbReference type="EMBL" id="CAE6414476.1"/>
    </source>
</evidence>
<dbReference type="Proteomes" id="UP000663888">
    <property type="component" value="Unassembled WGS sequence"/>
</dbReference>
<feature type="binding site" evidence="4">
    <location>
        <position position="103"/>
    </location>
    <ligand>
        <name>Mg(2+)</name>
        <dbReference type="ChEBI" id="CHEBI:18420"/>
        <label>1</label>
        <note>catalytic</note>
    </ligand>
</feature>
<dbReference type="PANTHER" id="PTHR20854">
    <property type="entry name" value="INOSITOL MONOPHOSPHATASE"/>
    <property type="match status" value="1"/>
</dbReference>
<gene>
    <name evidence="5" type="ORF">RDB_LOCUS15123</name>
</gene>
<feature type="binding site" evidence="4">
    <location>
        <position position="81"/>
    </location>
    <ligand>
        <name>Mg(2+)</name>
        <dbReference type="ChEBI" id="CHEBI:18420"/>
        <label>1</label>
        <note>catalytic</note>
    </ligand>
</feature>
<dbReference type="InterPro" id="IPR020550">
    <property type="entry name" value="Inositol_monophosphatase_CS"/>
</dbReference>
<organism evidence="5 6">
    <name type="scientific">Rhizoctonia solani</name>
    <dbReference type="NCBI Taxonomy" id="456999"/>
    <lineage>
        <taxon>Eukaryota</taxon>
        <taxon>Fungi</taxon>
        <taxon>Dikarya</taxon>
        <taxon>Basidiomycota</taxon>
        <taxon>Agaricomycotina</taxon>
        <taxon>Agaricomycetes</taxon>
        <taxon>Cantharellales</taxon>
        <taxon>Ceratobasidiaceae</taxon>
        <taxon>Rhizoctonia</taxon>
    </lineage>
</organism>
<evidence type="ECO:0000313" key="6">
    <source>
        <dbReference type="Proteomes" id="UP000663888"/>
    </source>
</evidence>
<keyword evidence="2 4" id="KW-0479">Metal-binding</keyword>
<dbReference type="SUPFAM" id="SSF56655">
    <property type="entry name" value="Carbohydrate phosphatase"/>
    <property type="match status" value="1"/>
</dbReference>
<comment type="caution">
    <text evidence="5">The sequence shown here is derived from an EMBL/GenBank/DDBJ whole genome shotgun (WGS) entry which is preliminary data.</text>
</comment>
<evidence type="ECO:0000256" key="1">
    <source>
        <dbReference type="ARBA" id="ARBA00009759"/>
    </source>
</evidence>
<dbReference type="InterPro" id="IPR000760">
    <property type="entry name" value="Inositol_monophosphatase-like"/>
</dbReference>
<dbReference type="GO" id="GO:0006020">
    <property type="term" value="P:inositol metabolic process"/>
    <property type="evidence" value="ECO:0007669"/>
    <property type="project" value="TreeGrafter"/>
</dbReference>
<evidence type="ECO:0000256" key="3">
    <source>
        <dbReference type="ARBA" id="ARBA00022842"/>
    </source>
</evidence>
<dbReference type="PANTHER" id="PTHR20854:SF4">
    <property type="entry name" value="INOSITOL-1-MONOPHOSPHATASE-RELATED"/>
    <property type="match status" value="1"/>
</dbReference>
<sequence length="495" mass="53474">MQLSADEILALYKFSQDLARSAGAIILQGSKAILEQKGQEDHGVNEKKNAVDLVTEWDVRVEEYVKDKIKESYPDFSFIGEESYSAGEQNPITDVPTFCVDPIGKWDHKLRTWVPYHGLKGHGSYLVSPLHPTPLRLPLSAPGPLRSLSEAQVAVEWGSDRSKQVMEAKSRSYTRLAGDSSSKGNVDGGRMVHSLRSLGSAALNFANVASGGLDIYWEIGCWPWDVCAGVVIAQEAGGLVGGSSEVTPTGVVDENILTGRKYIGNRRKVVQMLRNGSSESFMRLSKNGPPTSCREELRTCIKLNDYYYQCQPTQTTPASTTSIANSQVSTATATSSAASATGTQIRAVQDPVYHLYLQNSGNVFRNAGWLMSNGRITLVCAGGVPVLASESTAGRFFINGSITLISGSTKLYLNINTSTTSYKPLTFDTTASTVNWGLEGDTIITTNASPYGRQLNFLACTTLVTGNYRVYLQTGNDVPSGSTCSTITLHLPCLC</sequence>
<dbReference type="Gene3D" id="3.30.540.10">
    <property type="entry name" value="Fructose-1,6-Bisphosphatase, subunit A, domain 1"/>
    <property type="match status" value="1"/>
</dbReference>
<dbReference type="GO" id="GO:0008934">
    <property type="term" value="F:inositol monophosphate 1-phosphatase activity"/>
    <property type="evidence" value="ECO:0007669"/>
    <property type="project" value="TreeGrafter"/>
</dbReference>
<evidence type="ECO:0008006" key="7">
    <source>
        <dbReference type="Google" id="ProtNLM"/>
    </source>
</evidence>
<comment type="cofactor">
    <cofactor evidence="4">
        <name>Mg(2+)</name>
        <dbReference type="ChEBI" id="CHEBI:18420"/>
    </cofactor>
</comment>
<evidence type="ECO:0000256" key="4">
    <source>
        <dbReference type="PIRSR" id="PIRSR600760-2"/>
    </source>
</evidence>
<dbReference type="GO" id="GO:0046854">
    <property type="term" value="P:phosphatidylinositol phosphate biosynthetic process"/>
    <property type="evidence" value="ECO:0007669"/>
    <property type="project" value="InterPro"/>
</dbReference>
<accession>A0A8H3A7X4</accession>
<feature type="binding site" evidence="4">
    <location>
        <position position="225"/>
    </location>
    <ligand>
        <name>Mg(2+)</name>
        <dbReference type="ChEBI" id="CHEBI:18420"/>
        <label>1</label>
        <note>catalytic</note>
    </ligand>
</feature>
<keyword evidence="3 4" id="KW-0460">Magnesium</keyword>
<name>A0A8H3A7X4_9AGAM</name>
<protein>
    <recommendedName>
        <fullName evidence="7">Inositol-phosphate phosphatase</fullName>
    </recommendedName>
</protein>
<proteinExistence type="inferred from homology"/>
<dbReference type="AlphaFoldDB" id="A0A8H3A7X4"/>
<dbReference type="GO" id="GO:0007165">
    <property type="term" value="P:signal transduction"/>
    <property type="evidence" value="ECO:0007669"/>
    <property type="project" value="TreeGrafter"/>
</dbReference>
<dbReference type="Gene3D" id="3.40.190.80">
    <property type="match status" value="1"/>
</dbReference>
<feature type="binding site" evidence="4">
    <location>
        <position position="101"/>
    </location>
    <ligand>
        <name>Mg(2+)</name>
        <dbReference type="ChEBI" id="CHEBI:18420"/>
        <label>1</label>
        <note>catalytic</note>
    </ligand>
</feature>
<comment type="similarity">
    <text evidence="1">Belongs to the inositol monophosphatase superfamily.</text>
</comment>
<dbReference type="Pfam" id="PF00459">
    <property type="entry name" value="Inositol_P"/>
    <property type="match status" value="2"/>
</dbReference>
<dbReference type="PRINTS" id="PR00377">
    <property type="entry name" value="IMPHPHTASES"/>
</dbReference>
<dbReference type="PROSITE" id="PS00630">
    <property type="entry name" value="IMP_2"/>
    <property type="match status" value="1"/>
</dbReference>